<organism evidence="10 12">
    <name type="scientific">Duganella violaceipulchra</name>
    <dbReference type="NCBI Taxonomy" id="2849652"/>
    <lineage>
        <taxon>Bacteria</taxon>
        <taxon>Pseudomonadati</taxon>
        <taxon>Pseudomonadota</taxon>
        <taxon>Betaproteobacteria</taxon>
        <taxon>Burkholderiales</taxon>
        <taxon>Oxalobacteraceae</taxon>
        <taxon>Telluria group</taxon>
        <taxon>Duganella</taxon>
    </lineage>
</organism>
<dbReference type="GO" id="GO:0016020">
    <property type="term" value="C:membrane"/>
    <property type="evidence" value="ECO:0007669"/>
    <property type="project" value="InterPro"/>
</dbReference>
<dbReference type="PANTHER" id="PTHR24421:SF10">
    <property type="entry name" value="NITRATE_NITRITE SENSOR PROTEIN NARQ"/>
    <property type="match status" value="1"/>
</dbReference>
<dbReference type="EMBL" id="JALJZU010000009">
    <property type="protein sequence ID" value="MCP2010858.1"/>
    <property type="molecule type" value="Genomic_DNA"/>
</dbReference>
<evidence type="ECO:0000256" key="6">
    <source>
        <dbReference type="ARBA" id="ARBA00022777"/>
    </source>
</evidence>
<evidence type="ECO:0000256" key="5">
    <source>
        <dbReference type="ARBA" id="ARBA00022741"/>
    </source>
</evidence>
<dbReference type="CDD" id="cd16917">
    <property type="entry name" value="HATPase_UhpB-NarQ-NarX-like"/>
    <property type="match status" value="1"/>
</dbReference>
<proteinExistence type="predicted"/>
<dbReference type="RefSeq" id="WP_217943398.1">
    <property type="nucleotide sequence ID" value="NZ_JAHTGR010000008.1"/>
</dbReference>
<evidence type="ECO:0000256" key="7">
    <source>
        <dbReference type="ARBA" id="ARBA00022840"/>
    </source>
</evidence>
<comment type="caution">
    <text evidence="10">The sequence shown here is derived from an EMBL/GenBank/DDBJ whole genome shotgun (WGS) entry which is preliminary data.</text>
</comment>
<dbReference type="PANTHER" id="PTHR24421">
    <property type="entry name" value="NITRATE/NITRITE SENSOR PROTEIN NARX-RELATED"/>
    <property type="match status" value="1"/>
</dbReference>
<dbReference type="SMART" id="SM00387">
    <property type="entry name" value="HATPase_c"/>
    <property type="match status" value="1"/>
</dbReference>
<dbReference type="InterPro" id="IPR003594">
    <property type="entry name" value="HATPase_dom"/>
</dbReference>
<keyword evidence="5" id="KW-0547">Nucleotide-binding</keyword>
<dbReference type="AlphaFoldDB" id="A0AA41L487"/>
<evidence type="ECO:0000256" key="2">
    <source>
        <dbReference type="ARBA" id="ARBA00012438"/>
    </source>
</evidence>
<feature type="domain" description="Histidine kinase/HSP90-like ATPase" evidence="9">
    <location>
        <begin position="136"/>
        <end position="234"/>
    </location>
</feature>
<dbReference type="Proteomes" id="UP001162889">
    <property type="component" value="Unassembled WGS sequence"/>
</dbReference>
<dbReference type="EMBL" id="JAHTGR010000008">
    <property type="protein sequence ID" value="MBV6322644.1"/>
    <property type="molecule type" value="Genomic_DNA"/>
</dbReference>
<accession>A0AA41L487</accession>
<evidence type="ECO:0000313" key="12">
    <source>
        <dbReference type="Proteomes" id="UP001155901"/>
    </source>
</evidence>
<evidence type="ECO:0000256" key="3">
    <source>
        <dbReference type="ARBA" id="ARBA00022553"/>
    </source>
</evidence>
<dbReference type="Pfam" id="PF07730">
    <property type="entry name" value="HisKA_3"/>
    <property type="match status" value="1"/>
</dbReference>
<dbReference type="InterPro" id="IPR011712">
    <property type="entry name" value="Sig_transdc_His_kin_sub3_dim/P"/>
</dbReference>
<keyword evidence="3" id="KW-0597">Phosphoprotein</keyword>
<comment type="catalytic activity">
    <reaction evidence="1">
        <text>ATP + protein L-histidine = ADP + protein N-phospho-L-histidine.</text>
        <dbReference type="EC" id="2.7.13.3"/>
    </reaction>
</comment>
<reference evidence="10" key="1">
    <citation type="submission" date="2021-07" db="EMBL/GenBank/DDBJ databases">
        <title>Characterization of violacein-producing bacteria and related species.</title>
        <authorList>
            <person name="Wilson H.S."/>
            <person name="De Leon M.E."/>
        </authorList>
    </citation>
    <scope>NUCLEOTIDE SEQUENCE</scope>
    <source>
        <strain evidence="10">HSC-15S17</strain>
    </source>
</reference>
<dbReference type="GO" id="GO:0046983">
    <property type="term" value="F:protein dimerization activity"/>
    <property type="evidence" value="ECO:0007669"/>
    <property type="project" value="InterPro"/>
</dbReference>
<evidence type="ECO:0000313" key="10">
    <source>
        <dbReference type="EMBL" id="MBV6322644.1"/>
    </source>
</evidence>
<dbReference type="Pfam" id="PF02518">
    <property type="entry name" value="HATPase_c"/>
    <property type="match status" value="1"/>
</dbReference>
<gene>
    <name evidence="10" type="ORF">KVP70_17055</name>
    <name evidence="11" type="ORF">L1274_004600</name>
</gene>
<keyword evidence="4" id="KW-0808">Transferase</keyword>
<evidence type="ECO:0000256" key="1">
    <source>
        <dbReference type="ARBA" id="ARBA00000085"/>
    </source>
</evidence>
<evidence type="ECO:0000256" key="8">
    <source>
        <dbReference type="ARBA" id="ARBA00023012"/>
    </source>
</evidence>
<sequence>MSVPAPQPPQDALRSADLSDLLGHVHTCWDNERRSLSRQLHDSLGSSLTALTMHLGLLMQKMPQEAALQDRAAHMKQLLMQIVETNRQMQIKLWNDKLEFLGVRVALGEAVEQFGQQQQLTARCSLPEEELNCPRSHGIVLLHTLEEALRNIAAHARASAVDVIVDDNEDEVMLTVKDNGVGLDGPVATLLGQVSGKFGLRTARERAAYLGGTLTLSNGAERGATLTMILPKPVAA</sequence>
<keyword evidence="7" id="KW-0067">ATP-binding</keyword>
<protein>
    <recommendedName>
        <fullName evidence="2">histidine kinase</fullName>
        <ecNumber evidence="2">2.7.13.3</ecNumber>
    </recommendedName>
</protein>
<keyword evidence="6 10" id="KW-0418">Kinase</keyword>
<keyword evidence="8" id="KW-0902">Two-component regulatory system</keyword>
<evidence type="ECO:0000259" key="9">
    <source>
        <dbReference type="SMART" id="SM00387"/>
    </source>
</evidence>
<evidence type="ECO:0000313" key="13">
    <source>
        <dbReference type="Proteomes" id="UP001162889"/>
    </source>
</evidence>
<dbReference type="Proteomes" id="UP001155901">
    <property type="component" value="Unassembled WGS sequence"/>
</dbReference>
<evidence type="ECO:0000256" key="4">
    <source>
        <dbReference type="ARBA" id="ARBA00022679"/>
    </source>
</evidence>
<dbReference type="EC" id="2.7.13.3" evidence="2"/>
<dbReference type="GO" id="GO:0000155">
    <property type="term" value="F:phosphorelay sensor kinase activity"/>
    <property type="evidence" value="ECO:0007669"/>
    <property type="project" value="InterPro"/>
</dbReference>
<dbReference type="GO" id="GO:0005524">
    <property type="term" value="F:ATP binding"/>
    <property type="evidence" value="ECO:0007669"/>
    <property type="project" value="UniProtKB-KW"/>
</dbReference>
<keyword evidence="13" id="KW-1185">Reference proteome</keyword>
<evidence type="ECO:0000313" key="11">
    <source>
        <dbReference type="EMBL" id="MCP2010858.1"/>
    </source>
</evidence>
<dbReference type="InterPro" id="IPR050482">
    <property type="entry name" value="Sensor_HK_TwoCompSys"/>
</dbReference>
<name>A0AA41L487_9BURK</name>
<reference evidence="11" key="2">
    <citation type="submission" date="2022-03" db="EMBL/GenBank/DDBJ databases">
        <title>Genome Encyclopedia of Bacteria and Archaea VI: Functional Genomics of Type Strains.</title>
        <authorList>
            <person name="Whitman W."/>
        </authorList>
    </citation>
    <scope>NUCLEOTIDE SEQUENCE</scope>
    <source>
        <strain evidence="11">HSC-15S17</strain>
    </source>
</reference>